<evidence type="ECO:0000256" key="3">
    <source>
        <dbReference type="ARBA" id="ARBA00012325"/>
    </source>
</evidence>
<evidence type="ECO:0000256" key="5">
    <source>
        <dbReference type="ARBA" id="ARBA00022723"/>
    </source>
</evidence>
<dbReference type="PROSITE" id="PS51318">
    <property type="entry name" value="TAT"/>
    <property type="match status" value="1"/>
</dbReference>
<reference evidence="9" key="2">
    <citation type="submission" date="2020-09" db="EMBL/GenBank/DDBJ databases">
        <authorList>
            <person name="Sun Q."/>
            <person name="Ohkuma M."/>
        </authorList>
    </citation>
    <scope>NUCLEOTIDE SEQUENCE</scope>
    <source>
        <strain evidence="9">JCM 3091</strain>
    </source>
</reference>
<evidence type="ECO:0000256" key="6">
    <source>
        <dbReference type="ARBA" id="ARBA00023049"/>
    </source>
</evidence>
<protein>
    <recommendedName>
        <fullName evidence="4">Extracellular small neutral protease</fullName>
        <ecNumber evidence="3">3.4.24.77</ecNumber>
    </recommendedName>
    <alternativeName>
        <fullName evidence="7">Snapalysin</fullName>
    </alternativeName>
</protein>
<dbReference type="GO" id="GO:0006508">
    <property type="term" value="P:proteolysis"/>
    <property type="evidence" value="ECO:0007669"/>
    <property type="project" value="InterPro"/>
</dbReference>
<dbReference type="Proteomes" id="UP000662200">
    <property type="component" value="Unassembled WGS sequence"/>
</dbReference>
<keyword evidence="6" id="KW-0378">Hydrolase</keyword>
<dbReference type="EMBL" id="BMQC01000013">
    <property type="protein sequence ID" value="GGK37650.1"/>
    <property type="molecule type" value="Genomic_DNA"/>
</dbReference>
<keyword evidence="5" id="KW-0479">Metal-binding</keyword>
<dbReference type="SUPFAM" id="SSF55486">
    <property type="entry name" value="Metalloproteases ('zincins'), catalytic domain"/>
    <property type="match status" value="1"/>
</dbReference>
<dbReference type="InterPro" id="IPR000013">
    <property type="entry name" value="Peptidase_M7"/>
</dbReference>
<comment type="catalytic activity">
    <reaction evidence="1">
        <text>Hydrolyzes proteins with a preference for Tyr or Phe in the P1' position. Has no action on amino-acid p-nitroanilides.</text>
        <dbReference type="EC" id="3.4.24.77"/>
    </reaction>
</comment>
<evidence type="ECO:0000256" key="4">
    <source>
        <dbReference type="ARBA" id="ARBA00019129"/>
    </source>
</evidence>
<evidence type="ECO:0000256" key="7">
    <source>
        <dbReference type="ARBA" id="ARBA00029927"/>
    </source>
</evidence>
<evidence type="ECO:0000256" key="2">
    <source>
        <dbReference type="ARBA" id="ARBA00006571"/>
    </source>
</evidence>
<keyword evidence="6" id="KW-0645">Protease</keyword>
<evidence type="ECO:0000313" key="10">
    <source>
        <dbReference type="Proteomes" id="UP000662200"/>
    </source>
</evidence>
<name>A0A8J3BUM5_9ACTN</name>
<keyword evidence="6" id="KW-0482">Metalloprotease</keyword>
<gene>
    <name evidence="9" type="ORF">GCM10010124_33070</name>
</gene>
<comment type="caution">
    <text evidence="9">The sequence shown here is derived from an EMBL/GenBank/DDBJ whole genome shotgun (WGS) entry which is preliminary data.</text>
</comment>
<dbReference type="InterPro" id="IPR024079">
    <property type="entry name" value="MetalloPept_cat_dom_sf"/>
</dbReference>
<feature type="compositionally biased region" description="Gly residues" evidence="8">
    <location>
        <begin position="179"/>
        <end position="188"/>
    </location>
</feature>
<dbReference type="GO" id="GO:0005576">
    <property type="term" value="C:extracellular region"/>
    <property type="evidence" value="ECO:0007669"/>
    <property type="project" value="InterPro"/>
</dbReference>
<evidence type="ECO:0000256" key="8">
    <source>
        <dbReference type="SAM" id="MobiDB-lite"/>
    </source>
</evidence>
<feature type="region of interest" description="Disordered" evidence="8">
    <location>
        <begin position="152"/>
        <end position="188"/>
    </location>
</feature>
<evidence type="ECO:0000256" key="1">
    <source>
        <dbReference type="ARBA" id="ARBA00000612"/>
    </source>
</evidence>
<sequence>MTDDLAAGPELGAHMLRRTAIRALVAAGVVGAGLAAPHAAGAATPAATAAVRVVTYDASRASQYREGLAEAARIWNAKVPEIEVREGSPAAITIVAENGWPSASPSGFGRGRIVMGKEAVDLGHHVPRIAAHEMGHIFGLPDDRTGRCTDLMSGSSAPATCRNAEPNPQEAAKVRRNAGGSGGPAPRL</sequence>
<dbReference type="Pfam" id="PF02031">
    <property type="entry name" value="Peptidase_M7"/>
    <property type="match status" value="1"/>
</dbReference>
<keyword evidence="10" id="KW-1185">Reference proteome</keyword>
<comment type="similarity">
    <text evidence="2">Belongs to the peptidase M7 family.</text>
</comment>
<evidence type="ECO:0000313" key="9">
    <source>
        <dbReference type="EMBL" id="GGK37650.1"/>
    </source>
</evidence>
<organism evidence="9 10">
    <name type="scientific">Pilimelia terevasa</name>
    <dbReference type="NCBI Taxonomy" id="53372"/>
    <lineage>
        <taxon>Bacteria</taxon>
        <taxon>Bacillati</taxon>
        <taxon>Actinomycetota</taxon>
        <taxon>Actinomycetes</taxon>
        <taxon>Micromonosporales</taxon>
        <taxon>Micromonosporaceae</taxon>
        <taxon>Pilimelia</taxon>
    </lineage>
</organism>
<dbReference type="InterPro" id="IPR006311">
    <property type="entry name" value="TAT_signal"/>
</dbReference>
<dbReference type="PRINTS" id="PR00787">
    <property type="entry name" value="NEUTRALPTASE"/>
</dbReference>
<reference evidence="9" key="1">
    <citation type="journal article" date="2014" name="Int. J. Syst. Evol. Microbiol.">
        <title>Complete genome sequence of Corynebacterium casei LMG S-19264T (=DSM 44701T), isolated from a smear-ripened cheese.</title>
        <authorList>
            <consortium name="US DOE Joint Genome Institute (JGI-PGF)"/>
            <person name="Walter F."/>
            <person name="Albersmeier A."/>
            <person name="Kalinowski J."/>
            <person name="Ruckert C."/>
        </authorList>
    </citation>
    <scope>NUCLEOTIDE SEQUENCE</scope>
    <source>
        <strain evidence="9">JCM 3091</strain>
    </source>
</reference>
<dbReference type="GO" id="GO:0004222">
    <property type="term" value="F:metalloendopeptidase activity"/>
    <property type="evidence" value="ECO:0007669"/>
    <property type="project" value="InterPro"/>
</dbReference>
<dbReference type="EC" id="3.4.24.77" evidence="3"/>
<dbReference type="GO" id="GO:0008270">
    <property type="term" value="F:zinc ion binding"/>
    <property type="evidence" value="ECO:0007669"/>
    <property type="project" value="InterPro"/>
</dbReference>
<proteinExistence type="inferred from homology"/>
<dbReference type="AlphaFoldDB" id="A0A8J3BUM5"/>
<dbReference type="Gene3D" id="3.40.390.10">
    <property type="entry name" value="Collagenase (Catalytic Domain)"/>
    <property type="match status" value="1"/>
</dbReference>
<accession>A0A8J3BUM5</accession>